<evidence type="ECO:0000313" key="2">
    <source>
        <dbReference type="EMBL" id="MEX0408007.1"/>
    </source>
</evidence>
<dbReference type="EMBL" id="JBDPGJ010000004">
    <property type="protein sequence ID" value="MEX0408007.1"/>
    <property type="molecule type" value="Genomic_DNA"/>
</dbReference>
<evidence type="ECO:0000313" key="3">
    <source>
        <dbReference type="Proteomes" id="UP001556692"/>
    </source>
</evidence>
<dbReference type="Pfam" id="PF11300">
    <property type="entry name" value="DUF3102"/>
    <property type="match status" value="1"/>
</dbReference>
<dbReference type="RefSeq" id="WP_367955862.1">
    <property type="nucleotide sequence ID" value="NZ_JBDPGJ010000004.1"/>
</dbReference>
<comment type="caution">
    <text evidence="2">The sequence shown here is derived from an EMBL/GenBank/DDBJ whole genome shotgun (WGS) entry which is preliminary data.</text>
</comment>
<gene>
    <name evidence="2" type="ORF">ABGN05_20315</name>
</gene>
<dbReference type="InterPro" id="IPR021451">
    <property type="entry name" value="DUF3102"/>
</dbReference>
<feature type="compositionally biased region" description="Basic residues" evidence="1">
    <location>
        <begin position="139"/>
        <end position="152"/>
    </location>
</feature>
<name>A0ABV3SML1_9HYPH</name>
<sequence>MNTTDTKQGAAPDYTADIAKIEKLFQGLNVNKVEIGKELRRVKKEVVPHGQFEQWCEDYLKRPKRTLEDYMKMSRAADGLEKKGVDFTLFRASALAKIGTDSCTEEALEAIVAKFTKDGKAPSYDNVVSLIAAHKKSRPVAKSKSAKSKGKRMSAAAKTNSATISGKVETAPKPSEQIAPPQPDAGETQEHVEPVVEQSISRKRTAAQQFIKEQVERLLALLEKLEPHYREEGRKCLTALGYGHLIPKGELSETVPEPDATAVQ</sequence>
<reference evidence="2 3" key="1">
    <citation type="submission" date="2024-05" db="EMBL/GenBank/DDBJ databases">
        <authorList>
            <person name="Jiang F."/>
        </authorList>
    </citation>
    <scope>NUCLEOTIDE SEQUENCE [LARGE SCALE GENOMIC DNA]</scope>
    <source>
        <strain evidence="2 3">LZ166</strain>
    </source>
</reference>
<feature type="region of interest" description="Disordered" evidence="1">
    <location>
        <begin position="139"/>
        <end position="200"/>
    </location>
</feature>
<accession>A0ABV3SML1</accession>
<proteinExistence type="predicted"/>
<protein>
    <recommendedName>
        <fullName evidence="4">DUF3102 domain-containing protein</fullName>
    </recommendedName>
</protein>
<organism evidence="2 3">
    <name type="scientific">Aquibium pacificus</name>
    <dbReference type="NCBI Taxonomy" id="3153579"/>
    <lineage>
        <taxon>Bacteria</taxon>
        <taxon>Pseudomonadati</taxon>
        <taxon>Pseudomonadota</taxon>
        <taxon>Alphaproteobacteria</taxon>
        <taxon>Hyphomicrobiales</taxon>
        <taxon>Phyllobacteriaceae</taxon>
        <taxon>Aquibium</taxon>
    </lineage>
</organism>
<evidence type="ECO:0000256" key="1">
    <source>
        <dbReference type="SAM" id="MobiDB-lite"/>
    </source>
</evidence>
<evidence type="ECO:0008006" key="4">
    <source>
        <dbReference type="Google" id="ProtNLM"/>
    </source>
</evidence>
<dbReference type="Proteomes" id="UP001556692">
    <property type="component" value="Unassembled WGS sequence"/>
</dbReference>
<keyword evidence="3" id="KW-1185">Reference proteome</keyword>